<evidence type="ECO:0000256" key="1">
    <source>
        <dbReference type="ARBA" id="ARBA00022448"/>
    </source>
</evidence>
<reference evidence="20" key="2">
    <citation type="submission" date="2016-04" db="EMBL/GenBank/DDBJ databases">
        <authorList>
            <person name="Shah S.A."/>
            <person name="Garrett R.A."/>
        </authorList>
    </citation>
    <scope>NUCLEOTIDE SEQUENCE [LARGE SCALE GENOMIC DNA]</scope>
    <source>
        <strain evidence="20">ATCC 35091 / DSM 1616 / JCM 8930 / NBRC 15331 / P1</strain>
    </source>
</reference>
<protein>
    <submittedName>
        <fullName evidence="7">ABC transporter ATP-binding protein</fullName>
    </submittedName>
    <submittedName>
        <fullName evidence="16">Peptide ABC transporter ATPase</fullName>
    </submittedName>
</protein>
<dbReference type="EMBL" id="LT549890">
    <property type="protein sequence ID" value="SAI84929.1"/>
    <property type="molecule type" value="Genomic_DNA"/>
</dbReference>
<evidence type="ECO:0000313" key="23">
    <source>
        <dbReference type="Proteomes" id="UP000273194"/>
    </source>
</evidence>
<dbReference type="KEGG" id="ssof:SULC_2266"/>
<dbReference type="Proteomes" id="UP000033085">
    <property type="component" value="Chromosome"/>
</dbReference>
<evidence type="ECO:0000313" key="25">
    <source>
        <dbReference type="Proteomes" id="UP000275843"/>
    </source>
</evidence>
<dbReference type="InterPro" id="IPR027417">
    <property type="entry name" value="P-loop_NTPase"/>
</dbReference>
<dbReference type="Proteomes" id="UP000275843">
    <property type="component" value="Chromosome"/>
</dbReference>
<dbReference type="EMBL" id="CP011056">
    <property type="protein sequence ID" value="AKA77137.1"/>
    <property type="molecule type" value="Genomic_DNA"/>
</dbReference>
<dbReference type="Proteomes" id="UP000278715">
    <property type="component" value="Chromosome"/>
</dbReference>
<evidence type="ECO:0000313" key="18">
    <source>
        <dbReference type="Proteomes" id="UP000033085"/>
    </source>
</evidence>
<dbReference type="AlphaFoldDB" id="A0A0E3MH04"/>
<reference evidence="16" key="3">
    <citation type="submission" date="2016-04" db="EMBL/GenBank/DDBJ databases">
        <authorList>
            <person name="Evans L.H."/>
            <person name="Alamgir A."/>
            <person name="Owens N."/>
            <person name="Weber N.D."/>
            <person name="Virtaneva K."/>
            <person name="Barbian K."/>
            <person name="Babar A."/>
            <person name="Rosenke K."/>
        </authorList>
    </citation>
    <scope>NUCLEOTIDE SEQUENCE</scope>
    <source>
        <strain evidence="16">P1</strain>
    </source>
</reference>
<dbReference type="EMBL" id="CP033240">
    <property type="protein sequence ID" value="AZF81995.1"/>
    <property type="molecule type" value="Genomic_DNA"/>
</dbReference>
<dbReference type="OrthoDB" id="18209at2157"/>
<dbReference type="EMBL" id="CP033241">
    <property type="protein sequence ID" value="AZF84578.1"/>
    <property type="molecule type" value="Genomic_DNA"/>
</dbReference>
<dbReference type="Proteomes" id="UP000269431">
    <property type="component" value="Chromosome"/>
</dbReference>
<evidence type="ECO:0000313" key="9">
    <source>
        <dbReference type="EMBL" id="AZF71541.1"/>
    </source>
</evidence>
<evidence type="ECO:0000313" key="24">
    <source>
        <dbReference type="Proteomes" id="UP000273443"/>
    </source>
</evidence>
<dbReference type="EMBL" id="CP011055">
    <property type="protein sequence ID" value="AKA74442.1"/>
    <property type="molecule type" value="Genomic_DNA"/>
</dbReference>
<evidence type="ECO:0000313" key="13">
    <source>
        <dbReference type="EMBL" id="AZF81995.1"/>
    </source>
</evidence>
<dbReference type="InterPro" id="IPR003439">
    <property type="entry name" value="ABC_transporter-like_ATP-bd"/>
</dbReference>
<dbReference type="GO" id="GO:0015833">
    <property type="term" value="P:peptide transport"/>
    <property type="evidence" value="ECO:0007669"/>
    <property type="project" value="InterPro"/>
</dbReference>
<reference evidence="17 18" key="1">
    <citation type="journal article" date="2015" name="Genome Announc.">
        <title>Complete Genome Sequence of Sulfolobus solfataricus Strain 98/2 and Evolved Derivatives.</title>
        <authorList>
            <person name="McCarthy S."/>
            <person name="Gradnigo J."/>
            <person name="Johnson T."/>
            <person name="Payne S."/>
            <person name="Lipzen A."/>
            <person name="Martin J."/>
            <person name="Schackwitz W."/>
            <person name="Moriyama E."/>
            <person name="Blum P."/>
        </authorList>
    </citation>
    <scope>NUCLEOTIDE SEQUENCE [LARGE SCALE GENOMIC DNA]</scope>
    <source>
        <strain evidence="17">98/2 SULC</strain>
        <strain evidence="5">SARC-B</strain>
        <strain evidence="6">SARC-C</strain>
        <strain evidence="7 19">SULA</strain>
        <strain evidence="18">SULB</strain>
    </source>
</reference>
<dbReference type="GeneID" id="44130214"/>
<dbReference type="Proteomes" id="UP000033057">
    <property type="component" value="Chromosome"/>
</dbReference>
<evidence type="ECO:0000313" key="8">
    <source>
        <dbReference type="EMBL" id="AZF68921.1"/>
    </source>
</evidence>
<dbReference type="EMBL" id="CP033236">
    <property type="protein sequence ID" value="AZF71541.1"/>
    <property type="molecule type" value="Genomic_DNA"/>
</dbReference>
<name>A0A0E3MH04_SACSO</name>
<dbReference type="InterPro" id="IPR017871">
    <property type="entry name" value="ABC_transporter-like_CS"/>
</dbReference>
<evidence type="ECO:0000313" key="15">
    <source>
        <dbReference type="EMBL" id="QPG49002.1"/>
    </source>
</evidence>
<keyword evidence="3 7" id="KW-0067">ATP-binding</keyword>
<evidence type="ECO:0000313" key="11">
    <source>
        <dbReference type="EMBL" id="AZF76784.1"/>
    </source>
</evidence>
<evidence type="ECO:0000313" key="16">
    <source>
        <dbReference type="EMBL" id="SAI84929.1"/>
    </source>
</evidence>
<evidence type="ECO:0000313" key="20">
    <source>
        <dbReference type="Proteomes" id="UP000076770"/>
    </source>
</evidence>
<dbReference type="Proteomes" id="UP000076770">
    <property type="component" value="Chromosome i"/>
</dbReference>
<dbReference type="GO" id="GO:0005524">
    <property type="term" value="F:ATP binding"/>
    <property type="evidence" value="ECO:0007669"/>
    <property type="project" value="UniProtKB-KW"/>
</dbReference>
<dbReference type="PROSITE" id="PS50893">
    <property type="entry name" value="ABC_TRANSPORTER_2"/>
    <property type="match status" value="1"/>
</dbReference>
<evidence type="ECO:0000313" key="27">
    <source>
        <dbReference type="Proteomes" id="UP000282269"/>
    </source>
</evidence>
<evidence type="ECO:0000256" key="3">
    <source>
        <dbReference type="ARBA" id="ARBA00022840"/>
    </source>
</evidence>
<dbReference type="InterPro" id="IPR013563">
    <property type="entry name" value="Oligopep_ABC_C"/>
</dbReference>
<sequence length="330" mass="37231">MDNNEIIVKVQNVWIKYPMGRVGLFRKLYVHAVNDVSLEIKKGEIFGLIGESGSGKTTLGKGILRLIETYSGSIYWKVDGGKLVDITKLNDNTLRRLRKDFQIIQQDPYGALDPRMSVYEILAEGLRLHKLISNKSEEVEQIYKILSIVKLTPPENFANKKPMELSGGQRQRVVVARALLLRPKFIVADEPISMLDASTRGQILEFILNDRDQRGTAYLFITHDISIASYVSDRIGVMYLGKVVEIGTPEEVISEPLHPYTQALLQAVPVPDPDIGIKEPNIKGEIQSPLELPKGCVFYSRCPFAKDICKEKPPEIKRIKGDHYVACHLY</sequence>
<evidence type="ECO:0000313" key="12">
    <source>
        <dbReference type="EMBL" id="AZF79391.1"/>
    </source>
</evidence>
<dbReference type="SMART" id="SM00382">
    <property type="entry name" value="AAA"/>
    <property type="match status" value="1"/>
</dbReference>
<dbReference type="RefSeq" id="WP_009990044.1">
    <property type="nucleotide sequence ID" value="NZ_CP011055.2"/>
</dbReference>
<dbReference type="InterPro" id="IPR003593">
    <property type="entry name" value="AAA+_ATPase"/>
</dbReference>
<dbReference type="Pfam" id="PF08352">
    <property type="entry name" value="oligo_HPY"/>
    <property type="match status" value="1"/>
</dbReference>
<keyword evidence="1" id="KW-0813">Transport</keyword>
<dbReference type="PROSITE" id="PS00211">
    <property type="entry name" value="ABC_TRANSPORTER_1"/>
    <property type="match status" value="1"/>
</dbReference>
<evidence type="ECO:0000313" key="22">
    <source>
        <dbReference type="Proteomes" id="UP000269431"/>
    </source>
</evidence>
<evidence type="ECO:0000313" key="19">
    <source>
        <dbReference type="Proteomes" id="UP000033106"/>
    </source>
</evidence>
<organism evidence="7 19">
    <name type="scientific">Saccharolobus solfataricus</name>
    <name type="common">Sulfolobus solfataricus</name>
    <dbReference type="NCBI Taxonomy" id="2287"/>
    <lineage>
        <taxon>Archaea</taxon>
        <taxon>Thermoproteota</taxon>
        <taxon>Thermoprotei</taxon>
        <taxon>Sulfolobales</taxon>
        <taxon>Sulfolobaceae</taxon>
        <taxon>Saccharolobus</taxon>
    </lineage>
</organism>
<dbReference type="Proteomes" id="UP000594632">
    <property type="component" value="Chromosome"/>
</dbReference>
<evidence type="ECO:0000313" key="17">
    <source>
        <dbReference type="Proteomes" id="UP000033057"/>
    </source>
</evidence>
<evidence type="ECO:0000313" key="10">
    <source>
        <dbReference type="EMBL" id="AZF74161.1"/>
    </source>
</evidence>
<dbReference type="KEGG" id="ssol:SULB_2269"/>
<dbReference type="EMBL" id="CP011057">
    <property type="protein sequence ID" value="AKA79830.1"/>
    <property type="molecule type" value="Genomic_DNA"/>
</dbReference>
<feature type="domain" description="ABC transporter" evidence="4">
    <location>
        <begin position="8"/>
        <end position="265"/>
    </location>
</feature>
<dbReference type="InterPro" id="IPR050319">
    <property type="entry name" value="ABC_transp_ATP-bind"/>
</dbReference>
<dbReference type="Proteomes" id="UP000282269">
    <property type="component" value="Chromosome"/>
</dbReference>
<dbReference type="Gene3D" id="3.40.50.300">
    <property type="entry name" value="P-loop containing nucleotide triphosphate hydrolases"/>
    <property type="match status" value="1"/>
</dbReference>
<dbReference type="CDD" id="cd03257">
    <property type="entry name" value="ABC_NikE_OppD_transporters"/>
    <property type="match status" value="1"/>
</dbReference>
<proteinExistence type="predicted"/>
<evidence type="ECO:0000313" key="14">
    <source>
        <dbReference type="EMBL" id="AZF84578.1"/>
    </source>
</evidence>
<reference evidence="7" key="5">
    <citation type="submission" date="2018-10" db="EMBL/GenBank/DDBJ databases">
        <authorList>
            <person name="McCarthy S."/>
            <person name="Gradnigo J."/>
            <person name="Johnson T."/>
            <person name="Payne S."/>
            <person name="Lipzen A."/>
            <person name="Schackwitz W."/>
            <person name="Martin J."/>
            <person name="Moriyama E."/>
            <person name="Blum P."/>
        </authorList>
    </citation>
    <scope>NUCLEOTIDE SEQUENCE</scope>
    <source>
        <strain evidence="5">SARC-B</strain>
        <strain evidence="6">SARC-C</strain>
        <strain evidence="7">SULA</strain>
    </source>
</reference>
<dbReference type="EMBL" id="CP050869">
    <property type="protein sequence ID" value="QPG49002.1"/>
    <property type="molecule type" value="Genomic_DNA"/>
</dbReference>
<dbReference type="SUPFAM" id="SSF52540">
    <property type="entry name" value="P-loop containing nucleoside triphosphate hydrolases"/>
    <property type="match status" value="1"/>
</dbReference>
<evidence type="ECO:0000313" key="26">
    <source>
        <dbReference type="Proteomes" id="UP000278715"/>
    </source>
</evidence>
<evidence type="ECO:0000256" key="2">
    <source>
        <dbReference type="ARBA" id="ARBA00022741"/>
    </source>
</evidence>
<dbReference type="EMBL" id="CP033235">
    <property type="protein sequence ID" value="AZF68921.1"/>
    <property type="molecule type" value="Genomic_DNA"/>
</dbReference>
<dbReference type="Proteomes" id="UP000273194">
    <property type="component" value="Chromosome"/>
</dbReference>
<evidence type="ECO:0000313" key="28">
    <source>
        <dbReference type="Proteomes" id="UP000594632"/>
    </source>
</evidence>
<accession>A0A0E3MH04</accession>
<evidence type="ECO:0000313" key="5">
    <source>
        <dbReference type="EMBL" id="AKA74442.1"/>
    </source>
</evidence>
<reference evidence="15 28" key="6">
    <citation type="journal article" date="2020" name="Nat. Commun.">
        <title>The structures of two archaeal type IV pili illuminate evolutionary relationships.</title>
        <authorList>
            <person name="Wang F."/>
            <person name="Baquero D.P."/>
            <person name="Su Z."/>
            <person name="Beltran L.C."/>
            <person name="Prangishvili D."/>
            <person name="Krupovic M."/>
            <person name="Egelman E.H."/>
        </authorList>
    </citation>
    <scope>NUCLEOTIDE SEQUENCE [LARGE SCALE GENOMIC DNA]</scope>
    <source>
        <strain evidence="15 28">POZ149</strain>
    </source>
</reference>
<reference evidence="21 22" key="4">
    <citation type="journal article" date="2018" name="Proc. Natl. Acad. Sci. U.S.A.">
        <title>Nonmutational mechanism of inheritance in the Archaeon Sulfolobus solfataricus.</title>
        <authorList>
            <person name="Payne S."/>
            <person name="McCarthy S."/>
            <person name="Johnson T."/>
            <person name="North E."/>
            <person name="Blum P."/>
        </authorList>
    </citation>
    <scope>NUCLEOTIDE SEQUENCE [LARGE SCALE GENOMIC DNA]</scope>
    <source>
        <strain evidence="9 21">SARC-H</strain>
        <strain evidence="10 25">SARC-I</strain>
        <strain evidence="12 26">SARC-N</strain>
        <strain evidence="13 27">SARC-O</strain>
        <strain evidence="14 22">SUL120</strain>
        <strain evidence="8 23">SULG</strain>
        <strain evidence="11 24">SULM</strain>
    </source>
</reference>
<dbReference type="EMBL" id="CP033239">
    <property type="protein sequence ID" value="AZF79391.1"/>
    <property type="molecule type" value="Genomic_DNA"/>
</dbReference>
<dbReference type="KEGG" id="ssoa:SULA_2268"/>
<gene>
    <name evidence="15" type="ORF">HFC64_02885</name>
    <name evidence="16" type="ORF">SSOP1_1375</name>
    <name evidence="7" type="ORF">SULA_2268</name>
    <name evidence="5" type="ORF">SULB_2269</name>
    <name evidence="6" type="ORF">SULC_2266</name>
    <name evidence="8" type="ORF">SULG_11460</name>
    <name evidence="9" type="ORF">SULH_11460</name>
    <name evidence="10" type="ORF">SULI_11460</name>
    <name evidence="11" type="ORF">SULM_11450</name>
    <name evidence="12" type="ORF">SULN_11450</name>
    <name evidence="13" type="ORF">SULO_11460</name>
    <name evidence="14" type="ORF">SULZ_11455</name>
</gene>
<keyword evidence="2" id="KW-0547">Nucleotide-binding</keyword>
<dbReference type="Proteomes" id="UP000267993">
    <property type="component" value="Chromosome"/>
</dbReference>
<dbReference type="GO" id="GO:0016887">
    <property type="term" value="F:ATP hydrolysis activity"/>
    <property type="evidence" value="ECO:0007669"/>
    <property type="project" value="InterPro"/>
</dbReference>
<evidence type="ECO:0000313" key="7">
    <source>
        <dbReference type="EMBL" id="AKA79830.1"/>
    </source>
</evidence>
<evidence type="ECO:0000259" key="4">
    <source>
        <dbReference type="PROSITE" id="PS50893"/>
    </source>
</evidence>
<evidence type="ECO:0000313" key="21">
    <source>
        <dbReference type="Proteomes" id="UP000267993"/>
    </source>
</evidence>
<dbReference type="PATRIC" id="fig|2287.6.peg.2344"/>
<dbReference type="Pfam" id="PF00005">
    <property type="entry name" value="ABC_tran"/>
    <property type="match status" value="1"/>
</dbReference>
<dbReference type="NCBIfam" id="TIGR01727">
    <property type="entry name" value="oligo_HPY"/>
    <property type="match status" value="1"/>
</dbReference>
<dbReference type="PANTHER" id="PTHR43776:SF8">
    <property type="entry name" value="ABC TRANSPORTER, ATP-BINDING PROTEIN"/>
    <property type="match status" value="1"/>
</dbReference>
<dbReference type="Proteomes" id="UP000273443">
    <property type="component" value="Chromosome"/>
</dbReference>
<evidence type="ECO:0000313" key="6">
    <source>
        <dbReference type="EMBL" id="AKA77137.1"/>
    </source>
</evidence>
<dbReference type="EMBL" id="CP033237">
    <property type="protein sequence ID" value="AZF74161.1"/>
    <property type="molecule type" value="Genomic_DNA"/>
</dbReference>
<dbReference type="Proteomes" id="UP000033106">
    <property type="component" value="Chromosome"/>
</dbReference>
<dbReference type="EMBL" id="CP033238">
    <property type="protein sequence ID" value="AZF76784.1"/>
    <property type="molecule type" value="Genomic_DNA"/>
</dbReference>
<dbReference type="PANTHER" id="PTHR43776">
    <property type="entry name" value="TRANSPORT ATP-BINDING PROTEIN"/>
    <property type="match status" value="1"/>
</dbReference>
<dbReference type="GO" id="GO:0055085">
    <property type="term" value="P:transmembrane transport"/>
    <property type="evidence" value="ECO:0007669"/>
    <property type="project" value="UniProtKB-ARBA"/>
</dbReference>